<accession>S3BNG4</accession>
<dbReference type="Pfam" id="PF09995">
    <property type="entry name" value="MPAB_Lcp_cat"/>
    <property type="match status" value="1"/>
</dbReference>
<feature type="region of interest" description="Disordered" evidence="1">
    <location>
        <begin position="367"/>
        <end position="387"/>
    </location>
</feature>
<dbReference type="GO" id="GO:0016301">
    <property type="term" value="F:kinase activity"/>
    <property type="evidence" value="ECO:0007669"/>
    <property type="project" value="UniProtKB-KW"/>
</dbReference>
<name>S3BNG4_OPHP1</name>
<dbReference type="EMBL" id="KE148175">
    <property type="protein sequence ID" value="EPE02729.1"/>
    <property type="molecule type" value="Genomic_DNA"/>
</dbReference>
<evidence type="ECO:0000256" key="1">
    <source>
        <dbReference type="SAM" id="MobiDB-lite"/>
    </source>
</evidence>
<dbReference type="GO" id="GO:0016491">
    <property type="term" value="F:oxidoreductase activity"/>
    <property type="evidence" value="ECO:0007669"/>
    <property type="project" value="InterPro"/>
</dbReference>
<dbReference type="InterPro" id="IPR018713">
    <property type="entry name" value="MPAB/Lcp_cat_dom"/>
</dbReference>
<dbReference type="VEuPathDB" id="FungiDB:F503_04078"/>
<dbReference type="PANTHER" id="PTHR36124">
    <property type="match status" value="1"/>
</dbReference>
<keyword evidence="2" id="KW-0812">Transmembrane</keyword>
<proteinExistence type="predicted"/>
<keyword evidence="2" id="KW-0472">Membrane</keyword>
<dbReference type="Proteomes" id="UP000016923">
    <property type="component" value="Unassembled WGS sequence"/>
</dbReference>
<keyword evidence="4" id="KW-0418">Kinase</keyword>
<dbReference type="InterPro" id="IPR046366">
    <property type="entry name" value="MPAB"/>
</dbReference>
<keyword evidence="2" id="KW-1133">Transmembrane helix</keyword>
<dbReference type="OMA" id="TIMQTEF"/>
<evidence type="ECO:0000256" key="2">
    <source>
        <dbReference type="SAM" id="Phobius"/>
    </source>
</evidence>
<dbReference type="PANTHER" id="PTHR36124:SF1">
    <property type="entry name" value="ER-BOUND OXYGENASE MPAB_MPAB'_RUBBER OXYGENASE CATALYTIC DOMAIN-CONTAINING PROTEIN"/>
    <property type="match status" value="1"/>
</dbReference>
<evidence type="ECO:0000313" key="4">
    <source>
        <dbReference type="EMBL" id="EPE02729.1"/>
    </source>
</evidence>
<evidence type="ECO:0000313" key="5">
    <source>
        <dbReference type="Proteomes" id="UP000016923"/>
    </source>
</evidence>
<dbReference type="AlphaFoldDB" id="S3BNG4"/>
<reference evidence="4 5" key="1">
    <citation type="journal article" date="2013" name="BMC Genomics">
        <title>The genome and transcriptome of the pine saprophyte Ophiostoma piceae, and a comparison with the bark beetle-associated pine pathogen Grosmannia clavigera.</title>
        <authorList>
            <person name="Haridas S."/>
            <person name="Wang Y."/>
            <person name="Lim L."/>
            <person name="Massoumi Alamouti S."/>
            <person name="Jackman S."/>
            <person name="Docking R."/>
            <person name="Robertson G."/>
            <person name="Birol I."/>
            <person name="Bohlmann J."/>
            <person name="Breuil C."/>
        </authorList>
    </citation>
    <scope>NUCLEOTIDE SEQUENCE [LARGE SCALE GENOMIC DNA]</scope>
    <source>
        <strain evidence="4 5">UAMH 11346</strain>
    </source>
</reference>
<feature type="compositionally biased region" description="Basic and acidic residues" evidence="1">
    <location>
        <begin position="372"/>
        <end position="387"/>
    </location>
</feature>
<sequence length="447" mass="50796">MLNLTAHPWAVLGVAAAVYIAACNLLRFRHERRMLKQFFGAVDVNDAEARSKRLLQMTTTEAQQIVCDLQQFEFPYIYRTALQIGIFKTYGVPEISRLLVATQALTDPSAAAKRYQDTVAMFAEFSINAPTSPRCLAAIARINFLHSRYVASGQIRNQDLLYTLSACVVEPIRFVERLEWRALNDMERCAMGIFWMSLGQSMQIDFGELKRQQWTSGLEFVDDITAWARSFESSGAALKPDPINIMPSRRLISMLLVLVPAPFVPFVNQMVAVLMGDRMREAFSLPEPGIAAYAVTYTSLIVRRFVMRFLMLPRFQPFRAIDKAPNPETGRLRMHLYLAHPWYMKPTWWNRWGPEALVVRLLGGHVPGDTRPPPETKTGARRDKLKEDEIGNRFMEDGFLIGDVGPINRMGQGLDEVAKEIERLRGARATGCKRPPSMHLQIALLCW</sequence>
<feature type="transmembrane region" description="Helical" evidence="2">
    <location>
        <begin position="288"/>
        <end position="306"/>
    </location>
</feature>
<organism evidence="4 5">
    <name type="scientific">Ophiostoma piceae (strain UAMH 11346)</name>
    <name type="common">Sap stain fungus</name>
    <dbReference type="NCBI Taxonomy" id="1262450"/>
    <lineage>
        <taxon>Eukaryota</taxon>
        <taxon>Fungi</taxon>
        <taxon>Dikarya</taxon>
        <taxon>Ascomycota</taxon>
        <taxon>Pezizomycotina</taxon>
        <taxon>Sordariomycetes</taxon>
        <taxon>Sordariomycetidae</taxon>
        <taxon>Ophiostomatales</taxon>
        <taxon>Ophiostomataceae</taxon>
        <taxon>Ophiostoma</taxon>
    </lineage>
</organism>
<protein>
    <submittedName>
        <fullName evidence="4">Dephospho-kinase</fullName>
    </submittedName>
</protein>
<gene>
    <name evidence="4" type="ORF">F503_04078</name>
</gene>
<dbReference type="eggNOG" id="ENOG502S1KN">
    <property type="taxonomic scope" value="Eukaryota"/>
</dbReference>
<dbReference type="OrthoDB" id="545169at2759"/>
<feature type="domain" description="ER-bound oxygenase mpaB/mpaB'/Rubber oxygenase catalytic" evidence="3">
    <location>
        <begin position="111"/>
        <end position="288"/>
    </location>
</feature>
<feature type="transmembrane region" description="Helical" evidence="2">
    <location>
        <begin position="6"/>
        <end position="26"/>
    </location>
</feature>
<dbReference type="STRING" id="1262450.S3BNG4"/>
<keyword evidence="5" id="KW-1185">Reference proteome</keyword>
<evidence type="ECO:0000259" key="3">
    <source>
        <dbReference type="Pfam" id="PF09995"/>
    </source>
</evidence>
<feature type="transmembrane region" description="Helical" evidence="2">
    <location>
        <begin position="255"/>
        <end position="276"/>
    </location>
</feature>
<dbReference type="HOGENOM" id="CLU_039076_0_0_1"/>
<keyword evidence="4" id="KW-0808">Transferase</keyword>